<keyword evidence="4" id="KW-1185">Reference proteome</keyword>
<dbReference type="Pfam" id="PF13304">
    <property type="entry name" value="AAA_21"/>
    <property type="match status" value="1"/>
</dbReference>
<sequence length="394" mass="41478">MITTVAVAGYRSLREVTVGLGRTTVVTGPNGAGKSSLYRSLRLLASAARGELIADVARSGGLDALRWAGPENPGGLTGRVVSSVHGTVRTGPVRLLLGVASEDFGYAVDLGLPTFSEAGRFPHDSSIKAEAVFAGPFLRPASTLVDRAGPRMRQRGSRGWEVLPDGVATSRSILTEVADGRLAPEVMAVRSMLDGWRFYDQMRTDADAPARATHLATRSPVLSPDGASLASTLATIEEVGRRDVLAAAVDDALDGSRVAVHDVVLAGTESGTGGLEVVLHQPGLLRPVRAAEMSDGTVRFLLLAAALLSPRPPGLLVLNEPETSLHPRLLEPLARLVSDAARDSQIVMVTHSDVLADALVREGADRVHLVKDAGQTVVEGQGVLDAPPWHWPSR</sequence>
<dbReference type="InterPro" id="IPR003593">
    <property type="entry name" value="AAA+_ATPase"/>
</dbReference>
<name>A0A2U1ZRF3_9MICO</name>
<dbReference type="OrthoDB" id="104167at2"/>
<dbReference type="CDD" id="cd00267">
    <property type="entry name" value="ABC_ATPase"/>
    <property type="match status" value="1"/>
</dbReference>
<gene>
    <name evidence="3" type="ORF">C8046_01440</name>
</gene>
<dbReference type="Gene3D" id="3.40.50.300">
    <property type="entry name" value="P-loop containing nucleotide triphosphate hydrolases"/>
    <property type="match status" value="2"/>
</dbReference>
<protein>
    <submittedName>
        <fullName evidence="3">ATP-binding protein</fullName>
    </submittedName>
</protein>
<keyword evidence="3" id="KW-0547">Nucleotide-binding</keyword>
<keyword evidence="1" id="KW-0742">SOS response</keyword>
<dbReference type="InterPro" id="IPR027417">
    <property type="entry name" value="P-loop_NTPase"/>
</dbReference>
<dbReference type="InterPro" id="IPR014555">
    <property type="entry name" value="RecF-like"/>
</dbReference>
<dbReference type="EMBL" id="PYHR01000002">
    <property type="protein sequence ID" value="PWD49575.1"/>
    <property type="molecule type" value="Genomic_DNA"/>
</dbReference>
<keyword evidence="3" id="KW-0067">ATP-binding</keyword>
<evidence type="ECO:0000256" key="1">
    <source>
        <dbReference type="ARBA" id="ARBA00023236"/>
    </source>
</evidence>
<accession>A0A2U1ZRF3</accession>
<dbReference type="GO" id="GO:0009432">
    <property type="term" value="P:SOS response"/>
    <property type="evidence" value="ECO:0007669"/>
    <property type="project" value="UniProtKB-KW"/>
</dbReference>
<dbReference type="AlphaFoldDB" id="A0A2U1ZRF3"/>
<dbReference type="GO" id="GO:0005524">
    <property type="term" value="F:ATP binding"/>
    <property type="evidence" value="ECO:0007669"/>
    <property type="project" value="UniProtKB-KW"/>
</dbReference>
<dbReference type="Proteomes" id="UP000245166">
    <property type="component" value="Unassembled WGS sequence"/>
</dbReference>
<evidence type="ECO:0000259" key="2">
    <source>
        <dbReference type="SMART" id="SM00382"/>
    </source>
</evidence>
<dbReference type="GO" id="GO:0000731">
    <property type="term" value="P:DNA synthesis involved in DNA repair"/>
    <property type="evidence" value="ECO:0007669"/>
    <property type="project" value="TreeGrafter"/>
</dbReference>
<dbReference type="GO" id="GO:0016887">
    <property type="term" value="F:ATP hydrolysis activity"/>
    <property type="evidence" value="ECO:0007669"/>
    <property type="project" value="InterPro"/>
</dbReference>
<proteinExistence type="predicted"/>
<comment type="caution">
    <text evidence="3">The sequence shown here is derived from an EMBL/GenBank/DDBJ whole genome shotgun (WGS) entry which is preliminary data.</text>
</comment>
<dbReference type="SMART" id="SM00382">
    <property type="entry name" value="AAA"/>
    <property type="match status" value="1"/>
</dbReference>
<dbReference type="GO" id="GO:0006302">
    <property type="term" value="P:double-strand break repair"/>
    <property type="evidence" value="ECO:0007669"/>
    <property type="project" value="TreeGrafter"/>
</dbReference>
<dbReference type="PANTHER" id="PTHR32182:SF25">
    <property type="entry name" value="SLR1056 PROTEIN"/>
    <property type="match status" value="1"/>
</dbReference>
<evidence type="ECO:0000313" key="4">
    <source>
        <dbReference type="Proteomes" id="UP000245166"/>
    </source>
</evidence>
<dbReference type="InterPro" id="IPR003959">
    <property type="entry name" value="ATPase_AAA_core"/>
</dbReference>
<keyword evidence="1" id="KW-0227">DNA damage</keyword>
<dbReference type="RefSeq" id="WP_109227958.1">
    <property type="nucleotide sequence ID" value="NZ_PYHR01000002.1"/>
</dbReference>
<dbReference type="PIRSF" id="PIRSF029347">
    <property type="entry name" value="RecF"/>
    <property type="match status" value="1"/>
</dbReference>
<reference evidence="3 4" key="1">
    <citation type="submission" date="2018-03" db="EMBL/GenBank/DDBJ databases">
        <title>Genome assembly of novel Miniimonas species PCH200.</title>
        <authorList>
            <person name="Thakur V."/>
            <person name="Kumar V."/>
            <person name="Singh D."/>
        </authorList>
    </citation>
    <scope>NUCLEOTIDE SEQUENCE [LARGE SCALE GENOMIC DNA]</scope>
    <source>
        <strain evidence="3 4">PCH200</strain>
    </source>
</reference>
<feature type="domain" description="AAA+ ATPase" evidence="2">
    <location>
        <begin position="20"/>
        <end position="374"/>
    </location>
</feature>
<dbReference type="PANTHER" id="PTHR32182">
    <property type="entry name" value="DNA REPLICATION AND REPAIR PROTEIN RECF"/>
    <property type="match status" value="1"/>
</dbReference>
<organism evidence="3 4">
    <name type="scientific">Serinibacter arcticus</name>
    <dbReference type="NCBI Taxonomy" id="1655435"/>
    <lineage>
        <taxon>Bacteria</taxon>
        <taxon>Bacillati</taxon>
        <taxon>Actinomycetota</taxon>
        <taxon>Actinomycetes</taxon>
        <taxon>Micrococcales</taxon>
        <taxon>Beutenbergiaceae</taxon>
        <taxon>Serinibacter</taxon>
    </lineage>
</organism>
<dbReference type="FunFam" id="3.40.50.300:FF:002708">
    <property type="entry name" value="FeS assembly ATPase SufC"/>
    <property type="match status" value="1"/>
</dbReference>
<dbReference type="SUPFAM" id="SSF52540">
    <property type="entry name" value="P-loop containing nucleoside triphosphate hydrolases"/>
    <property type="match status" value="1"/>
</dbReference>
<evidence type="ECO:0000313" key="3">
    <source>
        <dbReference type="EMBL" id="PWD49575.1"/>
    </source>
</evidence>